<dbReference type="PROSITE" id="PS00455">
    <property type="entry name" value="AMP_BINDING"/>
    <property type="match status" value="1"/>
</dbReference>
<evidence type="ECO:0000256" key="4">
    <source>
        <dbReference type="ARBA" id="ARBA00022840"/>
    </source>
</evidence>
<dbReference type="PANTHER" id="PTHR43201:SF5">
    <property type="entry name" value="MEDIUM-CHAIN ACYL-COA LIGASE ACSF2, MITOCHONDRIAL"/>
    <property type="match status" value="1"/>
</dbReference>
<keyword evidence="2 7" id="KW-0436">Ligase</keyword>
<gene>
    <name evidence="7" type="ORF">ABDJ40_19220</name>
</gene>
<feature type="domain" description="AMP-binding enzyme C-terminal" evidence="6">
    <location>
        <begin position="417"/>
        <end position="492"/>
    </location>
</feature>
<dbReference type="SUPFAM" id="SSF56801">
    <property type="entry name" value="Acetyl-CoA synthetase-like"/>
    <property type="match status" value="1"/>
</dbReference>
<organism evidence="7 8">
    <name type="scientific">Roseateles flavus</name>
    <dbReference type="NCBI Taxonomy" id="3149041"/>
    <lineage>
        <taxon>Bacteria</taxon>
        <taxon>Pseudomonadati</taxon>
        <taxon>Pseudomonadota</taxon>
        <taxon>Betaproteobacteria</taxon>
        <taxon>Burkholderiales</taxon>
        <taxon>Sphaerotilaceae</taxon>
        <taxon>Roseateles</taxon>
    </lineage>
</organism>
<dbReference type="Pfam" id="PF13193">
    <property type="entry name" value="AMP-binding_C"/>
    <property type="match status" value="1"/>
</dbReference>
<reference evidence="7 8" key="1">
    <citation type="submission" date="2024-05" db="EMBL/GenBank/DDBJ databases">
        <title>Roseateles sp. 2.12 16S ribosomal RNA gene Genome sequencing and assembly.</title>
        <authorList>
            <person name="Woo H."/>
        </authorList>
    </citation>
    <scope>NUCLEOTIDE SEQUENCE [LARGE SCALE GENOMIC DNA]</scope>
    <source>
        <strain evidence="7 8">2.12</strain>
    </source>
</reference>
<proteinExistence type="inferred from homology"/>
<dbReference type="RefSeq" id="WP_347612030.1">
    <property type="nucleotide sequence ID" value="NZ_JBDPZC010000010.1"/>
</dbReference>
<dbReference type="GO" id="GO:0016874">
    <property type="term" value="F:ligase activity"/>
    <property type="evidence" value="ECO:0007669"/>
    <property type="project" value="UniProtKB-KW"/>
</dbReference>
<evidence type="ECO:0000259" key="6">
    <source>
        <dbReference type="Pfam" id="PF13193"/>
    </source>
</evidence>
<dbReference type="Gene3D" id="3.40.50.12780">
    <property type="entry name" value="N-terminal domain of ligase-like"/>
    <property type="match status" value="1"/>
</dbReference>
<keyword evidence="3" id="KW-0547">Nucleotide-binding</keyword>
<comment type="similarity">
    <text evidence="1">Belongs to the ATP-dependent AMP-binding enzyme family.</text>
</comment>
<dbReference type="InterPro" id="IPR025110">
    <property type="entry name" value="AMP-bd_C"/>
</dbReference>
<dbReference type="Gene3D" id="3.30.300.30">
    <property type="match status" value="1"/>
</dbReference>
<keyword evidence="8" id="KW-1185">Reference proteome</keyword>
<evidence type="ECO:0000256" key="2">
    <source>
        <dbReference type="ARBA" id="ARBA00022598"/>
    </source>
</evidence>
<evidence type="ECO:0000259" key="5">
    <source>
        <dbReference type="Pfam" id="PF00501"/>
    </source>
</evidence>
<feature type="domain" description="AMP-dependent synthetase/ligase" evidence="5">
    <location>
        <begin position="16"/>
        <end position="366"/>
    </location>
</feature>
<dbReference type="InterPro" id="IPR045310">
    <property type="entry name" value="Pcs60-like"/>
</dbReference>
<dbReference type="Proteomes" id="UP001462640">
    <property type="component" value="Unassembled WGS sequence"/>
</dbReference>
<evidence type="ECO:0000256" key="3">
    <source>
        <dbReference type="ARBA" id="ARBA00022741"/>
    </source>
</evidence>
<comment type="caution">
    <text evidence="7">The sequence shown here is derived from an EMBL/GenBank/DDBJ whole genome shotgun (WGS) entry which is preliminary data.</text>
</comment>
<dbReference type="Pfam" id="PF00501">
    <property type="entry name" value="AMP-binding"/>
    <property type="match status" value="1"/>
</dbReference>
<evidence type="ECO:0000256" key="1">
    <source>
        <dbReference type="ARBA" id="ARBA00006432"/>
    </source>
</evidence>
<dbReference type="InterPro" id="IPR042099">
    <property type="entry name" value="ANL_N_sf"/>
</dbReference>
<accession>A0ABV0GIM4</accession>
<name>A0ABV0GIM4_9BURK</name>
<protein>
    <submittedName>
        <fullName evidence="7">Acyl--CoA ligase</fullName>
    </submittedName>
</protein>
<sequence>MSQDSLWLQLQSLPAEAVALRAPGRPALSHGALRALIERSVQQLNGWGMGRNDRVAIVLPNGPEMAACFLACACGVASAPLNPAYRAEEFDFYLRDLQARALIVEEGSDSPAVAVAQALGVPIIRLQPLQAAGDFRLTGDFSGSAASSEGGMARPDDVSMVLHTSGTTSRPKIVPLSQRNLCASAANIRRTLQFTAADRGLNIMPLFHIHGLIAGVLAPLSAGSQVFCTPGFNALKFFAWMDEAAPTWYTAVPTMHQAILTRAGKNADVIRRHPLRFMRSSSSSMPPQVISELEQVFGAPLIEAYGMTEATHQMASNPLPPSVRKPGTVGLAAGPEVAIMGPDGALLAAGETGEIVIRGPNVTQGYESNPAANAEAFREGWFRTGDQGQMDAEGYVSITGRLKEIINRGGEKISPREVDEVLMDHAAVAQVVCFGLPHPKLGEEVGAVVVLREGASATERELQQFVGQRLADFKVPARILFMAEIPKGATGKLQRIGLAQKLGLA</sequence>
<dbReference type="PANTHER" id="PTHR43201">
    <property type="entry name" value="ACYL-COA SYNTHETASE"/>
    <property type="match status" value="1"/>
</dbReference>
<dbReference type="CDD" id="cd05926">
    <property type="entry name" value="FACL_fum10p_like"/>
    <property type="match status" value="1"/>
</dbReference>
<dbReference type="EMBL" id="JBDPZC010000010">
    <property type="protein sequence ID" value="MEO3714904.1"/>
    <property type="molecule type" value="Genomic_DNA"/>
</dbReference>
<dbReference type="InterPro" id="IPR020845">
    <property type="entry name" value="AMP-binding_CS"/>
</dbReference>
<dbReference type="InterPro" id="IPR045851">
    <property type="entry name" value="AMP-bd_C_sf"/>
</dbReference>
<evidence type="ECO:0000313" key="7">
    <source>
        <dbReference type="EMBL" id="MEO3714904.1"/>
    </source>
</evidence>
<evidence type="ECO:0000313" key="8">
    <source>
        <dbReference type="Proteomes" id="UP001462640"/>
    </source>
</evidence>
<dbReference type="InterPro" id="IPR000873">
    <property type="entry name" value="AMP-dep_synth/lig_dom"/>
</dbReference>
<keyword evidence="4" id="KW-0067">ATP-binding</keyword>